<keyword evidence="3 4" id="KW-0998">Cell outer membrane</keyword>
<organism evidence="6 7">
    <name type="scientific">Buchnera aphidicola</name>
    <name type="common">Brachycaudus cardui</name>
    <dbReference type="NCBI Taxonomy" id="557993"/>
    <lineage>
        <taxon>Bacteria</taxon>
        <taxon>Pseudomonadati</taxon>
        <taxon>Pseudomonadota</taxon>
        <taxon>Gammaproteobacteria</taxon>
        <taxon>Enterobacterales</taxon>
        <taxon>Erwiniaceae</taxon>
        <taxon>Buchnera</taxon>
    </lineage>
</organism>
<proteinExistence type="inferred from homology"/>
<dbReference type="Pfam" id="PF04355">
    <property type="entry name" value="BamE"/>
    <property type="match status" value="1"/>
</dbReference>
<dbReference type="InterPro" id="IPR026592">
    <property type="entry name" value="BamE"/>
</dbReference>
<dbReference type="InterPro" id="IPR007450">
    <property type="entry name" value="BamE_dom"/>
</dbReference>
<sequence length="103" mass="12482">MENYIKILLIVVFFSGCSYLDQKKYYANNYLETKHVNQKFLNKSYIGMTKEQIIYIFGVPIISDPFDDVYHYYIYSKKDQNIFHKNMLNLYFKKNQVSSYDIQ</sequence>
<dbReference type="GO" id="GO:0043165">
    <property type="term" value="P:Gram-negative-bacterium-type cell outer membrane assembly"/>
    <property type="evidence" value="ECO:0007669"/>
    <property type="project" value="UniProtKB-UniRule"/>
</dbReference>
<dbReference type="AlphaFoldDB" id="A0A4D6XTD9"/>
<evidence type="ECO:0000256" key="3">
    <source>
        <dbReference type="ARBA" id="ARBA00023237"/>
    </source>
</evidence>
<accession>A0A4D6XTD9</accession>
<dbReference type="Proteomes" id="UP000298594">
    <property type="component" value="Chromosome"/>
</dbReference>
<comment type="function">
    <text evidence="4">Part of the outer membrane protein assembly complex, which is involved in assembly and insertion of beta-barrel proteins into the outer membrane.</text>
</comment>
<reference evidence="6 7" key="2">
    <citation type="submission" date="2019-05" db="EMBL/GenBank/DDBJ databases">
        <title>Genome evolution of the obligate endosymbiont Buchnera aphidicola.</title>
        <authorList>
            <person name="Moran N.A."/>
        </authorList>
    </citation>
    <scope>NUCLEOTIDE SEQUENCE [LARGE SCALE GENOMIC DNA]</scope>
    <source>
        <strain evidence="6 7">Bca</strain>
    </source>
</reference>
<dbReference type="HAMAP" id="MF_00925">
    <property type="entry name" value="OM_assembly_BamE"/>
    <property type="match status" value="1"/>
</dbReference>
<evidence type="ECO:0000313" key="7">
    <source>
        <dbReference type="Proteomes" id="UP000298594"/>
    </source>
</evidence>
<keyword evidence="4" id="KW-0564">Palmitate</keyword>
<dbReference type="InterPro" id="IPR037873">
    <property type="entry name" value="BamE-like"/>
</dbReference>
<comment type="subcellular location">
    <subcellularLocation>
        <location evidence="4">Cell outer membrane</location>
        <topology evidence="4">Lipid-anchor</topology>
    </subcellularLocation>
</comment>
<keyword evidence="4" id="KW-0449">Lipoprotein</keyword>
<comment type="similarity">
    <text evidence="4">Belongs to the BamE family.</text>
</comment>
<keyword evidence="2 4" id="KW-0472">Membrane</keyword>
<reference evidence="6 7" key="1">
    <citation type="submission" date="2018-12" db="EMBL/GenBank/DDBJ databases">
        <authorList>
            <person name="Chong R.A."/>
        </authorList>
    </citation>
    <scope>NUCLEOTIDE SEQUENCE [LARGE SCALE GENOMIC DNA]</scope>
    <source>
        <strain evidence="6 7">Bca</strain>
    </source>
</reference>
<evidence type="ECO:0000313" key="6">
    <source>
        <dbReference type="EMBL" id="QCI20336.1"/>
    </source>
</evidence>
<protein>
    <recommendedName>
        <fullName evidence="4">Outer membrane protein assembly factor BamE</fullName>
    </recommendedName>
</protein>
<evidence type="ECO:0000256" key="1">
    <source>
        <dbReference type="ARBA" id="ARBA00022729"/>
    </source>
</evidence>
<dbReference type="PROSITE" id="PS51257">
    <property type="entry name" value="PROKAR_LIPOPROTEIN"/>
    <property type="match status" value="1"/>
</dbReference>
<dbReference type="OrthoDB" id="9808250at2"/>
<evidence type="ECO:0000256" key="2">
    <source>
        <dbReference type="ARBA" id="ARBA00023136"/>
    </source>
</evidence>
<gene>
    <name evidence="4" type="primary">bamE</name>
    <name evidence="6" type="ORF">D9V67_00950</name>
</gene>
<evidence type="ECO:0000256" key="4">
    <source>
        <dbReference type="HAMAP-Rule" id="MF_00925"/>
    </source>
</evidence>
<dbReference type="EMBL" id="CP034879">
    <property type="protein sequence ID" value="QCI20336.1"/>
    <property type="molecule type" value="Genomic_DNA"/>
</dbReference>
<keyword evidence="1 4" id="KW-0732">Signal</keyword>
<comment type="subunit">
    <text evidence="4">Part of the Bam complex, which is composed of the outer membrane protein BamA, and four lipoproteins BamB, BamC, BamD and BamE.</text>
</comment>
<dbReference type="GO" id="GO:1990063">
    <property type="term" value="C:Bam protein complex"/>
    <property type="evidence" value="ECO:0007669"/>
    <property type="project" value="TreeGrafter"/>
</dbReference>
<name>A0A4D6XTD9_9GAMM</name>
<dbReference type="Gene3D" id="3.30.1450.10">
    <property type="match status" value="1"/>
</dbReference>
<dbReference type="PANTHER" id="PTHR37482:SF1">
    <property type="entry name" value="OUTER MEMBRANE PROTEIN ASSEMBLY FACTOR BAME"/>
    <property type="match status" value="1"/>
</dbReference>
<dbReference type="GO" id="GO:0030674">
    <property type="term" value="F:protein-macromolecule adaptor activity"/>
    <property type="evidence" value="ECO:0007669"/>
    <property type="project" value="TreeGrafter"/>
</dbReference>
<dbReference type="PANTHER" id="PTHR37482">
    <property type="entry name" value="OUTER MEMBRANE PROTEIN ASSEMBLY FACTOR BAME"/>
    <property type="match status" value="1"/>
</dbReference>
<dbReference type="GO" id="GO:0051205">
    <property type="term" value="P:protein insertion into membrane"/>
    <property type="evidence" value="ECO:0007669"/>
    <property type="project" value="UniProtKB-UniRule"/>
</dbReference>
<evidence type="ECO:0000259" key="5">
    <source>
        <dbReference type="Pfam" id="PF04355"/>
    </source>
</evidence>
<dbReference type="RefSeq" id="WP_158359212.1">
    <property type="nucleotide sequence ID" value="NZ_CP034879.1"/>
</dbReference>
<feature type="domain" description="Outer membrane protein assembly factor BamE" evidence="5">
    <location>
        <begin position="35"/>
        <end position="98"/>
    </location>
</feature>